<protein>
    <recommendedName>
        <fullName evidence="2">Putative gamma-glutamylcyclotransferase</fullName>
    </recommendedName>
</protein>
<evidence type="ECO:0000256" key="2">
    <source>
        <dbReference type="ARBA" id="ARBA00030602"/>
    </source>
</evidence>
<dbReference type="InterPro" id="IPR013024">
    <property type="entry name" value="GGCT-like"/>
</dbReference>
<proteinExistence type="predicted"/>
<dbReference type="Gene3D" id="3.10.490.10">
    <property type="entry name" value="Gamma-glutamyl cyclotransferase-like"/>
    <property type="match status" value="1"/>
</dbReference>
<dbReference type="PANTHER" id="PTHR31544">
    <property type="entry name" value="AIG2-LIKE PROTEIN D"/>
    <property type="match status" value="1"/>
</dbReference>
<sequence length="144" mass="16369">MRFFFYGTLLDRDVTALVLARRLPPQAYTEARLPGHARRRVQGGTYPIVIADARGEVSGAIVGGLSARDVARLAAYEGPGYRVVPLRVKVRGRMTVVSVFEPIQSRLKPSRELWDLSLWQRRHKRLFVERLKRALSGRPAYSRP</sequence>
<organism evidence="4 5">
    <name type="scientific">Reyranella aquatilis</name>
    <dbReference type="NCBI Taxonomy" id="2035356"/>
    <lineage>
        <taxon>Bacteria</taxon>
        <taxon>Pseudomonadati</taxon>
        <taxon>Pseudomonadota</taxon>
        <taxon>Alphaproteobacteria</taxon>
        <taxon>Hyphomicrobiales</taxon>
        <taxon>Reyranellaceae</taxon>
        <taxon>Reyranella</taxon>
    </lineage>
</organism>
<gene>
    <name evidence="4" type="ORF">LJ725_03215</name>
</gene>
<accession>A0ABS8KPI0</accession>
<dbReference type="SUPFAM" id="SSF110857">
    <property type="entry name" value="Gamma-glutamyl cyclotransferase-like"/>
    <property type="match status" value="1"/>
</dbReference>
<dbReference type="EMBL" id="JAJISD010000001">
    <property type="protein sequence ID" value="MCC8427960.1"/>
    <property type="molecule type" value="Genomic_DNA"/>
</dbReference>
<evidence type="ECO:0000256" key="1">
    <source>
        <dbReference type="ARBA" id="ARBA00022679"/>
    </source>
</evidence>
<dbReference type="Proteomes" id="UP001198862">
    <property type="component" value="Unassembled WGS sequence"/>
</dbReference>
<dbReference type="InterPro" id="IPR009288">
    <property type="entry name" value="AIG2-like_dom"/>
</dbReference>
<dbReference type="Pfam" id="PF06094">
    <property type="entry name" value="GGACT"/>
    <property type="match status" value="1"/>
</dbReference>
<comment type="caution">
    <text evidence="4">The sequence shown here is derived from an EMBL/GenBank/DDBJ whole genome shotgun (WGS) entry which is preliminary data.</text>
</comment>
<dbReference type="RefSeq" id="WP_230549168.1">
    <property type="nucleotide sequence ID" value="NZ_JAJISD010000001.1"/>
</dbReference>
<name>A0ABS8KPI0_9HYPH</name>
<evidence type="ECO:0000313" key="4">
    <source>
        <dbReference type="EMBL" id="MCC8427960.1"/>
    </source>
</evidence>
<dbReference type="InterPro" id="IPR045038">
    <property type="entry name" value="AIG2-like"/>
</dbReference>
<feature type="domain" description="Gamma-glutamylcyclotransferase AIG2-like" evidence="3">
    <location>
        <begin position="3"/>
        <end position="100"/>
    </location>
</feature>
<keyword evidence="5" id="KW-1185">Reference proteome</keyword>
<dbReference type="CDD" id="cd06661">
    <property type="entry name" value="GGCT_like"/>
    <property type="match status" value="1"/>
</dbReference>
<reference evidence="4 5" key="1">
    <citation type="submission" date="2021-11" db="EMBL/GenBank/DDBJ databases">
        <authorList>
            <person name="Lee D.-H."/>
            <person name="Kim S.-B."/>
        </authorList>
    </citation>
    <scope>NUCLEOTIDE SEQUENCE [LARGE SCALE GENOMIC DNA]</scope>
    <source>
        <strain evidence="4 5">KCTC 52223</strain>
    </source>
</reference>
<evidence type="ECO:0000313" key="5">
    <source>
        <dbReference type="Proteomes" id="UP001198862"/>
    </source>
</evidence>
<dbReference type="InterPro" id="IPR036568">
    <property type="entry name" value="GGCT-like_sf"/>
</dbReference>
<evidence type="ECO:0000259" key="3">
    <source>
        <dbReference type="Pfam" id="PF06094"/>
    </source>
</evidence>
<dbReference type="PANTHER" id="PTHR31544:SF4">
    <property type="entry name" value="GAMMA-GLUTAMYLCYCLOTRANSFERASE-RELATED"/>
    <property type="match status" value="1"/>
</dbReference>
<keyword evidence="1" id="KW-0808">Transferase</keyword>